<dbReference type="PANTHER" id="PTHR34220">
    <property type="entry name" value="SENSOR HISTIDINE KINASE YPDA"/>
    <property type="match status" value="1"/>
</dbReference>
<gene>
    <name evidence="3" type="ORF">GGQ60_000715</name>
</gene>
<keyword evidence="1" id="KW-1133">Transmembrane helix</keyword>
<evidence type="ECO:0000259" key="2">
    <source>
        <dbReference type="Pfam" id="PF06580"/>
    </source>
</evidence>
<keyword evidence="3" id="KW-0808">Transferase</keyword>
<feature type="transmembrane region" description="Helical" evidence="1">
    <location>
        <begin position="120"/>
        <end position="137"/>
    </location>
</feature>
<dbReference type="InterPro" id="IPR050640">
    <property type="entry name" value="Bact_2-comp_sensor_kinase"/>
</dbReference>
<evidence type="ECO:0000256" key="1">
    <source>
        <dbReference type="SAM" id="Phobius"/>
    </source>
</evidence>
<feature type="transmembrane region" description="Helical" evidence="1">
    <location>
        <begin position="78"/>
        <end position="100"/>
    </location>
</feature>
<proteinExistence type="predicted"/>
<reference evidence="3 4" key="1">
    <citation type="submission" date="2020-08" db="EMBL/GenBank/DDBJ databases">
        <title>Genomic Encyclopedia of Type Strains, Phase IV (KMG-IV): sequencing the most valuable type-strain genomes for metagenomic binning, comparative biology and taxonomic classification.</title>
        <authorList>
            <person name="Goeker M."/>
        </authorList>
    </citation>
    <scope>NUCLEOTIDE SEQUENCE [LARGE SCALE GENOMIC DNA]</scope>
    <source>
        <strain evidence="3 4">DSM 100774</strain>
    </source>
</reference>
<dbReference type="Proteomes" id="UP000532273">
    <property type="component" value="Unassembled WGS sequence"/>
</dbReference>
<evidence type="ECO:0000313" key="4">
    <source>
        <dbReference type="Proteomes" id="UP000532273"/>
    </source>
</evidence>
<keyword evidence="1" id="KW-0812">Transmembrane</keyword>
<comment type="caution">
    <text evidence="3">The sequence shown here is derived from an EMBL/GenBank/DDBJ whole genome shotgun (WGS) entry which is preliminary data.</text>
</comment>
<keyword evidence="3" id="KW-0418">Kinase</keyword>
<organism evidence="3 4">
    <name type="scientific">Pedobacter zeae</name>
    <dbReference type="NCBI Taxonomy" id="1737356"/>
    <lineage>
        <taxon>Bacteria</taxon>
        <taxon>Pseudomonadati</taxon>
        <taxon>Bacteroidota</taxon>
        <taxon>Sphingobacteriia</taxon>
        <taxon>Sphingobacteriales</taxon>
        <taxon>Sphingobacteriaceae</taxon>
        <taxon>Pedobacter</taxon>
    </lineage>
</organism>
<feature type="transmembrane region" description="Helical" evidence="1">
    <location>
        <begin position="12"/>
        <end position="37"/>
    </location>
</feature>
<feature type="transmembrane region" description="Helical" evidence="1">
    <location>
        <begin position="43"/>
        <end position="66"/>
    </location>
</feature>
<protein>
    <submittedName>
        <fullName evidence="3">Sensor histidine kinase YesM</fullName>
    </submittedName>
</protein>
<dbReference type="InterPro" id="IPR010559">
    <property type="entry name" value="Sig_transdc_His_kin_internal"/>
</dbReference>
<dbReference type="Pfam" id="PF06580">
    <property type="entry name" value="His_kinase"/>
    <property type="match status" value="1"/>
</dbReference>
<dbReference type="EMBL" id="JACIEF010000001">
    <property type="protein sequence ID" value="MBB4106755.1"/>
    <property type="molecule type" value="Genomic_DNA"/>
</dbReference>
<name>A0A7W6K7Q7_9SPHI</name>
<dbReference type="RefSeq" id="WP_183759986.1">
    <property type="nucleotide sequence ID" value="NZ_BMHZ01000002.1"/>
</dbReference>
<dbReference type="GO" id="GO:0000155">
    <property type="term" value="F:phosphorelay sensor kinase activity"/>
    <property type="evidence" value="ECO:0007669"/>
    <property type="project" value="InterPro"/>
</dbReference>
<evidence type="ECO:0000313" key="3">
    <source>
        <dbReference type="EMBL" id="MBB4106755.1"/>
    </source>
</evidence>
<feature type="domain" description="Signal transduction histidine kinase internal region" evidence="2">
    <location>
        <begin position="172"/>
        <end position="249"/>
    </location>
</feature>
<sequence>MKKIISEWFKKNWIHVLSWFCFCLYETVVVGLIFGIYGNPITYLAHYTINICFFYLNANIVLPWALANKKTALYKLPASLLSSIIVFILINFITDYLLIYLEIIKDRVPFTLNRDYSLRILYRCIYFLGFSTGYYFFRNYTQGKREIETLERNRLEEIIRNERITNALSSAQNSFLRAQINPHFLFNTLNFIYHNASSNLNDARAAIIALSDIMRYSLQGTDEGGDIALHDEIEQMRKLLYLYQLRRGKILNLDLTIDPHVGNLRLIPMVLLTLTENVFKHGNLERLDQKPIIAVYRDMDKLKIYTENLAKRQEEASGGNGLANIMARLKNAYGNAVTIEKHKDVNDVFSVNIEIQISALEHDVTSV</sequence>
<dbReference type="GO" id="GO:0016020">
    <property type="term" value="C:membrane"/>
    <property type="evidence" value="ECO:0007669"/>
    <property type="project" value="InterPro"/>
</dbReference>
<dbReference type="AlphaFoldDB" id="A0A7W6K7Q7"/>
<dbReference type="PANTHER" id="PTHR34220:SF7">
    <property type="entry name" value="SENSOR HISTIDINE KINASE YPDA"/>
    <property type="match status" value="1"/>
</dbReference>
<accession>A0A7W6K7Q7</accession>
<keyword evidence="1" id="KW-0472">Membrane</keyword>